<dbReference type="Proteomes" id="UP000002772">
    <property type="component" value="Unassembled WGS sequence"/>
</dbReference>
<proteinExistence type="predicted"/>
<reference evidence="2" key="1">
    <citation type="journal article" date="2011" name="Stand. Genomic Sci.">
        <title>Non-contiguous finished genome sequence of the opportunistic oral pathogen Prevotella multisaccharivorax type strain (PPPA20).</title>
        <authorList>
            <person name="Pati A."/>
            <person name="Gronow S."/>
            <person name="Lu M."/>
            <person name="Lapidus A."/>
            <person name="Nolan M."/>
            <person name="Lucas S."/>
            <person name="Hammon N."/>
            <person name="Deshpande S."/>
            <person name="Cheng J.F."/>
            <person name="Tapia R."/>
            <person name="Han C."/>
            <person name="Goodwin L."/>
            <person name="Pitluck S."/>
            <person name="Liolios K."/>
            <person name="Pagani I."/>
            <person name="Mavromatis K."/>
            <person name="Mikhailova N."/>
            <person name="Huntemann M."/>
            <person name="Chen A."/>
            <person name="Palaniappan K."/>
            <person name="Land M."/>
            <person name="Hauser L."/>
            <person name="Detter J.C."/>
            <person name="Brambilla E.M."/>
            <person name="Rohde M."/>
            <person name="Goker M."/>
            <person name="Woyke T."/>
            <person name="Bristow J."/>
            <person name="Eisen J.A."/>
            <person name="Markowitz V."/>
            <person name="Hugenholtz P."/>
            <person name="Kyrpides N.C."/>
            <person name="Klenk H.P."/>
            <person name="Ivanova N."/>
        </authorList>
    </citation>
    <scope>NUCLEOTIDE SEQUENCE [LARGE SCALE GENOMIC DNA]</scope>
    <source>
        <strain evidence="2">DSM 17128</strain>
    </source>
</reference>
<protein>
    <recommendedName>
        <fullName evidence="3">Carrier domain-containing protein</fullName>
    </recommendedName>
</protein>
<name>F8N6A5_9BACT</name>
<dbReference type="HOGENOM" id="CLU_170154_1_0_10"/>
<dbReference type="EMBL" id="GL945017">
    <property type="protein sequence ID" value="EGN56186.1"/>
    <property type="molecule type" value="Genomic_DNA"/>
</dbReference>
<keyword evidence="2" id="KW-1185">Reference proteome</keyword>
<dbReference type="AlphaFoldDB" id="F8N6A5"/>
<gene>
    <name evidence="1" type="ORF">Premu_0719</name>
</gene>
<dbReference type="RefSeq" id="WP_007573165.1">
    <property type="nucleotide sequence ID" value="NZ_BPTS01000001.1"/>
</dbReference>
<dbReference type="Gene3D" id="1.10.1200.10">
    <property type="entry name" value="ACP-like"/>
    <property type="match status" value="1"/>
</dbReference>
<dbReference type="OrthoDB" id="7065718at2"/>
<accession>F8N6A5</accession>
<evidence type="ECO:0000313" key="1">
    <source>
        <dbReference type="EMBL" id="EGN56186.1"/>
    </source>
</evidence>
<dbReference type="eggNOG" id="ENOG5032Q91">
    <property type="taxonomic scope" value="Bacteria"/>
</dbReference>
<sequence>MKTNEIYKIIVESVKKNMQNNDMATMVNGQTALIGRNRVVDSLGLVNILVDVETTLLDEGINVSLTSDRAMSSRISPFRSVNSLNNFIISQLKAPSNE</sequence>
<organism evidence="1 2">
    <name type="scientific">Hallella multisaccharivorax DSM 17128</name>
    <dbReference type="NCBI Taxonomy" id="688246"/>
    <lineage>
        <taxon>Bacteria</taxon>
        <taxon>Pseudomonadati</taxon>
        <taxon>Bacteroidota</taxon>
        <taxon>Bacteroidia</taxon>
        <taxon>Bacteroidales</taxon>
        <taxon>Prevotellaceae</taxon>
        <taxon>Hallella</taxon>
    </lineage>
</organism>
<dbReference type="InterPro" id="IPR036736">
    <property type="entry name" value="ACP-like_sf"/>
</dbReference>
<evidence type="ECO:0000313" key="2">
    <source>
        <dbReference type="Proteomes" id="UP000002772"/>
    </source>
</evidence>
<dbReference type="STRING" id="688246.Premu_0719"/>
<evidence type="ECO:0008006" key="3">
    <source>
        <dbReference type="Google" id="ProtNLM"/>
    </source>
</evidence>